<proteinExistence type="predicted"/>
<dbReference type="AlphaFoldDB" id="A0A2V5M212"/>
<evidence type="ECO:0008006" key="3">
    <source>
        <dbReference type="Google" id="ProtNLM"/>
    </source>
</evidence>
<comment type="caution">
    <text evidence="1">The sequence shown here is derived from an EMBL/GenBank/DDBJ whole genome shotgun (WGS) entry which is preliminary data.</text>
</comment>
<dbReference type="EMBL" id="QJVD01000002">
    <property type="protein sequence ID" value="PYI69376.1"/>
    <property type="molecule type" value="Genomic_DNA"/>
</dbReference>
<organism evidence="1 2">
    <name type="scientific">Arthrobacter livingstonensis</name>
    <dbReference type="NCBI Taxonomy" id="670078"/>
    <lineage>
        <taxon>Bacteria</taxon>
        <taxon>Bacillati</taxon>
        <taxon>Actinomycetota</taxon>
        <taxon>Actinomycetes</taxon>
        <taxon>Micrococcales</taxon>
        <taxon>Micrococcaceae</taxon>
        <taxon>Arthrobacter</taxon>
    </lineage>
</organism>
<dbReference type="RefSeq" id="WP_110499518.1">
    <property type="nucleotide sequence ID" value="NZ_QJVD01000002.1"/>
</dbReference>
<evidence type="ECO:0000313" key="2">
    <source>
        <dbReference type="Proteomes" id="UP000247832"/>
    </source>
</evidence>
<gene>
    <name evidence="1" type="ORF">CVV68_02980</name>
</gene>
<reference evidence="1 2" key="1">
    <citation type="submission" date="2018-05" db="EMBL/GenBank/DDBJ databases">
        <title>Genetic diversity of glacier-inhabiting Cryobacterium bacteria in China and description of Cryobacterium mengkeensis sp. nov. and Arthrobacter glacialis sp. nov.</title>
        <authorList>
            <person name="Liu Q."/>
            <person name="Xin Y.-H."/>
        </authorList>
    </citation>
    <scope>NUCLEOTIDE SEQUENCE [LARGE SCALE GENOMIC DNA]</scope>
    <source>
        <strain evidence="1 2">LI2</strain>
    </source>
</reference>
<evidence type="ECO:0000313" key="1">
    <source>
        <dbReference type="EMBL" id="PYI69376.1"/>
    </source>
</evidence>
<dbReference type="SUPFAM" id="SSF159888">
    <property type="entry name" value="YdhG-like"/>
    <property type="match status" value="1"/>
</dbReference>
<accession>A0A2V5M212</accession>
<sequence length="149" mass="16190">MPTTNATSESTGFSAAEHAAIKERAGELRAEGKQGAKKADGLQAVLDSMARMTPEDRVIAERVHVTVTANAPELLPKSWYGMPAYANVDGKVVFCFKNSGKFNTRYSTLEFQDAAHLDDGEIWPVSYALEKWSPAVEKKVAELVKASVS</sequence>
<name>A0A2V5M212_9MICC</name>
<dbReference type="Proteomes" id="UP000247832">
    <property type="component" value="Unassembled WGS sequence"/>
</dbReference>
<keyword evidence="2" id="KW-1185">Reference proteome</keyword>
<dbReference type="OrthoDB" id="32458at2"/>
<protein>
    <recommendedName>
        <fullName evidence="3">YdhG-like domain-containing protein</fullName>
    </recommendedName>
</protein>